<dbReference type="AlphaFoldDB" id="A0A6A4HV27"/>
<name>A0A6A4HV27_9AGAR</name>
<reference evidence="1" key="1">
    <citation type="journal article" date="2019" name="Environ. Microbiol.">
        <title>Fungal ecological strategies reflected in gene transcription - a case study of two litter decomposers.</title>
        <authorList>
            <person name="Barbi F."/>
            <person name="Kohler A."/>
            <person name="Barry K."/>
            <person name="Baskaran P."/>
            <person name="Daum C."/>
            <person name="Fauchery L."/>
            <person name="Ihrmark K."/>
            <person name="Kuo A."/>
            <person name="LaButti K."/>
            <person name="Lipzen A."/>
            <person name="Morin E."/>
            <person name="Grigoriev I.V."/>
            <person name="Henrissat B."/>
            <person name="Lindahl B."/>
            <person name="Martin F."/>
        </authorList>
    </citation>
    <scope>NUCLEOTIDE SEQUENCE</scope>
    <source>
        <strain evidence="1">JB14</strain>
    </source>
</reference>
<proteinExistence type="predicted"/>
<protein>
    <submittedName>
        <fullName evidence="1">Uncharacterized protein</fullName>
    </submittedName>
</protein>
<dbReference type="Proteomes" id="UP000799118">
    <property type="component" value="Unassembled WGS sequence"/>
</dbReference>
<sequence>MGISLGTELGISLGSSRDIQISQGFRHFSRCGGDTIRASALDASVRRETTRDATYVKCVIDDTDIYGQLERLLEIKLPSQDDATVKLSSAHTVMLAIIIPARLTTQHPGLGHPYSDGSTRAALVVDVRDMECVVARVEKNRKSIAFIDRAKIMELDFARGVPDEN</sequence>
<evidence type="ECO:0000313" key="2">
    <source>
        <dbReference type="Proteomes" id="UP000799118"/>
    </source>
</evidence>
<keyword evidence="2" id="KW-1185">Reference proteome</keyword>
<accession>A0A6A4HV27</accession>
<organism evidence="1 2">
    <name type="scientific">Gymnopus androsaceus JB14</name>
    <dbReference type="NCBI Taxonomy" id="1447944"/>
    <lineage>
        <taxon>Eukaryota</taxon>
        <taxon>Fungi</taxon>
        <taxon>Dikarya</taxon>
        <taxon>Basidiomycota</taxon>
        <taxon>Agaricomycotina</taxon>
        <taxon>Agaricomycetes</taxon>
        <taxon>Agaricomycetidae</taxon>
        <taxon>Agaricales</taxon>
        <taxon>Marasmiineae</taxon>
        <taxon>Omphalotaceae</taxon>
        <taxon>Gymnopus</taxon>
    </lineage>
</organism>
<dbReference type="EMBL" id="ML769449">
    <property type="protein sequence ID" value="KAE9401118.1"/>
    <property type="molecule type" value="Genomic_DNA"/>
</dbReference>
<gene>
    <name evidence="1" type="ORF">BT96DRAFT_938108</name>
</gene>
<evidence type="ECO:0000313" key="1">
    <source>
        <dbReference type="EMBL" id="KAE9401118.1"/>
    </source>
</evidence>